<keyword evidence="4 6" id="KW-0238">DNA-binding</keyword>
<evidence type="ECO:0000256" key="4">
    <source>
        <dbReference type="ARBA" id="ARBA00023125"/>
    </source>
</evidence>
<evidence type="ECO:0000313" key="8">
    <source>
        <dbReference type="EMBL" id="MBB5159778.1"/>
    </source>
</evidence>
<dbReference type="GO" id="GO:0005829">
    <property type="term" value="C:cytosol"/>
    <property type="evidence" value="ECO:0007669"/>
    <property type="project" value="TreeGrafter"/>
</dbReference>
<keyword evidence="1" id="KW-0597">Phosphoprotein</keyword>
<dbReference type="SUPFAM" id="SSF46894">
    <property type="entry name" value="C-terminal effector domain of the bipartite response regulators"/>
    <property type="match status" value="1"/>
</dbReference>
<dbReference type="CDD" id="cd00383">
    <property type="entry name" value="trans_reg_C"/>
    <property type="match status" value="1"/>
</dbReference>
<reference evidence="8 9" key="1">
    <citation type="submission" date="2020-08" db="EMBL/GenBank/DDBJ databases">
        <title>Sequencing the genomes of 1000 actinobacteria strains.</title>
        <authorList>
            <person name="Klenk H.-P."/>
        </authorList>
    </citation>
    <scope>NUCLEOTIDE SEQUENCE [LARGE SCALE GENOMIC DNA]</scope>
    <source>
        <strain evidence="8 9">DSM 45584</strain>
    </source>
</reference>
<dbReference type="InterPro" id="IPR039420">
    <property type="entry name" value="WalR-like"/>
</dbReference>
<comment type="caution">
    <text evidence="8">The sequence shown here is derived from an EMBL/GenBank/DDBJ whole genome shotgun (WGS) entry which is preliminary data.</text>
</comment>
<dbReference type="GO" id="GO:0006355">
    <property type="term" value="P:regulation of DNA-templated transcription"/>
    <property type="evidence" value="ECO:0007669"/>
    <property type="project" value="InterPro"/>
</dbReference>
<dbReference type="PROSITE" id="PS51755">
    <property type="entry name" value="OMPR_PHOB"/>
    <property type="match status" value="1"/>
</dbReference>
<evidence type="ECO:0000313" key="9">
    <source>
        <dbReference type="Proteomes" id="UP000584374"/>
    </source>
</evidence>
<gene>
    <name evidence="8" type="ORF">BJ970_007378</name>
</gene>
<dbReference type="InterPro" id="IPR016032">
    <property type="entry name" value="Sig_transdc_resp-reg_C-effctor"/>
</dbReference>
<dbReference type="GO" id="GO:0032993">
    <property type="term" value="C:protein-DNA complex"/>
    <property type="evidence" value="ECO:0007669"/>
    <property type="project" value="TreeGrafter"/>
</dbReference>
<dbReference type="Gene3D" id="1.10.10.10">
    <property type="entry name" value="Winged helix-like DNA-binding domain superfamily/Winged helix DNA-binding domain"/>
    <property type="match status" value="1"/>
</dbReference>
<dbReference type="GO" id="GO:0000976">
    <property type="term" value="F:transcription cis-regulatory region binding"/>
    <property type="evidence" value="ECO:0007669"/>
    <property type="project" value="TreeGrafter"/>
</dbReference>
<evidence type="ECO:0000259" key="7">
    <source>
        <dbReference type="PROSITE" id="PS51755"/>
    </source>
</evidence>
<keyword evidence="3" id="KW-0805">Transcription regulation</keyword>
<dbReference type="PANTHER" id="PTHR48111">
    <property type="entry name" value="REGULATOR OF RPOS"/>
    <property type="match status" value="1"/>
</dbReference>
<dbReference type="AlphaFoldDB" id="A0A840QJZ1"/>
<keyword evidence="9" id="KW-1185">Reference proteome</keyword>
<dbReference type="PANTHER" id="PTHR48111:SF21">
    <property type="entry name" value="DNA-BINDING DUAL MASTER TRANSCRIPTIONAL REGULATOR RPAA"/>
    <property type="match status" value="1"/>
</dbReference>
<protein>
    <submittedName>
        <fullName evidence="8">DNA-binding winged helix-turn-helix (WHTH) protein</fullName>
    </submittedName>
</protein>
<sequence length="197" mass="22094">MTLETAFREPVGPDSFEVRPVEGGAVIEVTARFVVAQQDIAALERDFARKLRALAEIPLQSTVEDQAAPEAPRLRSVPTPAEPALRILVAPRRVVRADGTFIELTRLEFDLLLFLRENPGRVHRREALLNAVWQLNSTPSTRTVDVHIRRIRSKLGPDLEDLITTVRGVGYRLDHTEEVHIEHDPYASGARDTPRAT</sequence>
<accession>A0A840QJZ1</accession>
<feature type="DNA-binding region" description="OmpR/PhoB-type" evidence="6">
    <location>
        <begin position="75"/>
        <end position="175"/>
    </location>
</feature>
<organism evidence="8 9">
    <name type="scientific">Saccharopolyspora phatthalungensis</name>
    <dbReference type="NCBI Taxonomy" id="664693"/>
    <lineage>
        <taxon>Bacteria</taxon>
        <taxon>Bacillati</taxon>
        <taxon>Actinomycetota</taxon>
        <taxon>Actinomycetes</taxon>
        <taxon>Pseudonocardiales</taxon>
        <taxon>Pseudonocardiaceae</taxon>
        <taxon>Saccharopolyspora</taxon>
    </lineage>
</organism>
<keyword evidence="2" id="KW-0902">Two-component regulatory system</keyword>
<evidence type="ECO:0000256" key="3">
    <source>
        <dbReference type="ARBA" id="ARBA00023015"/>
    </source>
</evidence>
<dbReference type="GO" id="GO:0000156">
    <property type="term" value="F:phosphorelay response regulator activity"/>
    <property type="evidence" value="ECO:0007669"/>
    <property type="project" value="TreeGrafter"/>
</dbReference>
<dbReference type="InterPro" id="IPR036388">
    <property type="entry name" value="WH-like_DNA-bd_sf"/>
</dbReference>
<dbReference type="RefSeq" id="WP_184732741.1">
    <property type="nucleotide sequence ID" value="NZ_JACHIW010000003.1"/>
</dbReference>
<dbReference type="Pfam" id="PF00486">
    <property type="entry name" value="Trans_reg_C"/>
    <property type="match status" value="1"/>
</dbReference>
<name>A0A840QJZ1_9PSEU</name>
<evidence type="ECO:0000256" key="2">
    <source>
        <dbReference type="ARBA" id="ARBA00023012"/>
    </source>
</evidence>
<dbReference type="SMART" id="SM00862">
    <property type="entry name" value="Trans_reg_C"/>
    <property type="match status" value="1"/>
</dbReference>
<proteinExistence type="predicted"/>
<evidence type="ECO:0000256" key="6">
    <source>
        <dbReference type="PROSITE-ProRule" id="PRU01091"/>
    </source>
</evidence>
<dbReference type="Proteomes" id="UP000584374">
    <property type="component" value="Unassembled WGS sequence"/>
</dbReference>
<keyword evidence="5" id="KW-0804">Transcription</keyword>
<evidence type="ECO:0000256" key="5">
    <source>
        <dbReference type="ARBA" id="ARBA00023163"/>
    </source>
</evidence>
<dbReference type="EMBL" id="JACHIW010000003">
    <property type="protein sequence ID" value="MBB5159778.1"/>
    <property type="molecule type" value="Genomic_DNA"/>
</dbReference>
<dbReference type="InterPro" id="IPR001867">
    <property type="entry name" value="OmpR/PhoB-type_DNA-bd"/>
</dbReference>
<evidence type="ECO:0000256" key="1">
    <source>
        <dbReference type="ARBA" id="ARBA00022553"/>
    </source>
</evidence>
<feature type="domain" description="OmpR/PhoB-type" evidence="7">
    <location>
        <begin position="75"/>
        <end position="175"/>
    </location>
</feature>